<gene>
    <name evidence="2" type="ORF">CLV78_11284</name>
</gene>
<dbReference type="AlphaFoldDB" id="A0A2T0RHW2"/>
<sequence>MQTFDLTLGVVMVASSLGTALLALLIMGYFQPPRRISWTPVEDMDEAVVFLLRDREVVDSTRDAQAMLDSGPGFLDDWGRIAAIAERRFPEFCDEILALADRQKILLEEEGTGYQIEAEWRNGLARIIFREGPERGHTGDGDHFSRAALTEELATLRSVVDDAPILVWKEDGCGAVRWANGAYVDLVNRVVADEDSVGWPLPRVFPDRPIGMDPSEPPRRLSVSIQGEEEPIWFDTYDESQGEDTLVFALPADKLVRAEASLREFVQTLTKTFAHLPTGLAVFDRERRLALFNPALMDLSSLEPQFLSARPGLFEFLDKLREKQRMPEPKDYKTWRQQILAMETAASSGTHQEVWSLPSGQTYRVTGRPHPNGAIAFLFEDISAEISLTRTFRAEIELNQSVFDCLDDAIAVFSSGGQLIMSNKAYSDLWNSSNGSGTSILDAIGVWKDFCEPSPVWGDLRDFVGDTGERAEWTGDLRLKSGRKLYARFTPASGHSTIVNFSLREEARPFSTKVWANIPAKAG</sequence>
<dbReference type="RefSeq" id="WP_106207548.1">
    <property type="nucleotide sequence ID" value="NZ_PVTD01000012.1"/>
</dbReference>
<name>A0A2T0RHW2_9RHOB</name>
<dbReference type="EMBL" id="PVTD01000012">
    <property type="protein sequence ID" value="PRY20711.1"/>
    <property type="molecule type" value="Genomic_DNA"/>
</dbReference>
<evidence type="ECO:0000313" key="3">
    <source>
        <dbReference type="Proteomes" id="UP000239480"/>
    </source>
</evidence>
<protein>
    <submittedName>
        <fullName evidence="2">PAS domain-containing protein</fullName>
    </submittedName>
</protein>
<keyword evidence="1" id="KW-0472">Membrane</keyword>
<accession>A0A2T0RHW2</accession>
<evidence type="ECO:0000313" key="2">
    <source>
        <dbReference type="EMBL" id="PRY20711.1"/>
    </source>
</evidence>
<proteinExistence type="predicted"/>
<keyword evidence="1" id="KW-0812">Transmembrane</keyword>
<dbReference type="InterPro" id="IPR035965">
    <property type="entry name" value="PAS-like_dom_sf"/>
</dbReference>
<feature type="transmembrane region" description="Helical" evidence="1">
    <location>
        <begin position="6"/>
        <end position="30"/>
    </location>
</feature>
<dbReference type="SUPFAM" id="SSF55785">
    <property type="entry name" value="PYP-like sensor domain (PAS domain)"/>
    <property type="match status" value="1"/>
</dbReference>
<reference evidence="2 3" key="1">
    <citation type="submission" date="2018-03" db="EMBL/GenBank/DDBJ databases">
        <title>Genomic Encyclopedia of Archaeal and Bacterial Type Strains, Phase II (KMG-II): from individual species to whole genera.</title>
        <authorList>
            <person name="Goeker M."/>
        </authorList>
    </citation>
    <scope>NUCLEOTIDE SEQUENCE [LARGE SCALE GENOMIC DNA]</scope>
    <source>
        <strain evidence="2 3">DSM 29328</strain>
    </source>
</reference>
<dbReference type="Pfam" id="PF12860">
    <property type="entry name" value="PAS_7"/>
    <property type="match status" value="1"/>
</dbReference>
<dbReference type="OrthoDB" id="9797304at2"/>
<evidence type="ECO:0000256" key="1">
    <source>
        <dbReference type="SAM" id="Phobius"/>
    </source>
</evidence>
<keyword evidence="1" id="KW-1133">Transmembrane helix</keyword>
<organism evidence="2 3">
    <name type="scientific">Aliiruegeria haliotis</name>
    <dbReference type="NCBI Taxonomy" id="1280846"/>
    <lineage>
        <taxon>Bacteria</taxon>
        <taxon>Pseudomonadati</taxon>
        <taxon>Pseudomonadota</taxon>
        <taxon>Alphaproteobacteria</taxon>
        <taxon>Rhodobacterales</taxon>
        <taxon>Roseobacteraceae</taxon>
        <taxon>Aliiruegeria</taxon>
    </lineage>
</organism>
<comment type="caution">
    <text evidence="2">The sequence shown here is derived from an EMBL/GenBank/DDBJ whole genome shotgun (WGS) entry which is preliminary data.</text>
</comment>
<keyword evidence="3" id="KW-1185">Reference proteome</keyword>
<dbReference type="Proteomes" id="UP000239480">
    <property type="component" value="Unassembled WGS sequence"/>
</dbReference>